<feature type="transmembrane region" description="Helical" evidence="5">
    <location>
        <begin position="289"/>
        <end position="313"/>
    </location>
</feature>
<evidence type="ECO:0000256" key="2">
    <source>
        <dbReference type="ARBA" id="ARBA00022692"/>
    </source>
</evidence>
<dbReference type="Pfam" id="PF00664">
    <property type="entry name" value="ABC_membrane"/>
    <property type="match status" value="1"/>
</dbReference>
<dbReference type="PROSITE" id="PS50893">
    <property type="entry name" value="ABC_TRANSPORTER_2"/>
    <property type="match status" value="1"/>
</dbReference>
<evidence type="ECO:0000259" key="6">
    <source>
        <dbReference type="PROSITE" id="PS50893"/>
    </source>
</evidence>
<dbReference type="KEGG" id="chya:V22_10810"/>
<feature type="transmembrane region" description="Helical" evidence="5">
    <location>
        <begin position="399"/>
        <end position="422"/>
    </location>
</feature>
<dbReference type="PROSITE" id="PS50929">
    <property type="entry name" value="ABC_TM1F"/>
    <property type="match status" value="1"/>
</dbReference>
<dbReference type="InterPro" id="IPR027417">
    <property type="entry name" value="P-loop_NTPase"/>
</dbReference>
<dbReference type="GO" id="GO:0005524">
    <property type="term" value="F:ATP binding"/>
    <property type="evidence" value="ECO:0007669"/>
    <property type="project" value="UniProtKB-KW"/>
</dbReference>
<keyword evidence="9" id="KW-1185">Reference proteome</keyword>
<dbReference type="InterPro" id="IPR003439">
    <property type="entry name" value="ABC_transporter-like_ATP-bd"/>
</dbReference>
<dbReference type="Gene3D" id="1.20.1560.10">
    <property type="entry name" value="ABC transporter type 1, transmembrane domain"/>
    <property type="match status" value="1"/>
</dbReference>
<name>A0A517T649_9PLAN</name>
<reference evidence="8 9" key="1">
    <citation type="submission" date="2019-02" db="EMBL/GenBank/DDBJ databases">
        <title>Deep-cultivation of Planctomycetes and their phenomic and genomic characterization uncovers novel biology.</title>
        <authorList>
            <person name="Wiegand S."/>
            <person name="Jogler M."/>
            <person name="Boedeker C."/>
            <person name="Pinto D."/>
            <person name="Vollmers J."/>
            <person name="Rivas-Marin E."/>
            <person name="Kohn T."/>
            <person name="Peeters S.H."/>
            <person name="Heuer A."/>
            <person name="Rast P."/>
            <person name="Oberbeckmann S."/>
            <person name="Bunk B."/>
            <person name="Jeske O."/>
            <person name="Meyerdierks A."/>
            <person name="Storesund J.E."/>
            <person name="Kallscheuer N."/>
            <person name="Luecker S."/>
            <person name="Lage O.M."/>
            <person name="Pohl T."/>
            <person name="Merkel B.J."/>
            <person name="Hornburger P."/>
            <person name="Mueller R.-W."/>
            <person name="Bruemmer F."/>
            <person name="Labrenz M."/>
            <person name="Spormann A.M."/>
            <person name="Op den Camp H."/>
            <person name="Overmann J."/>
            <person name="Amann R."/>
            <person name="Jetten M.S.M."/>
            <person name="Mascher T."/>
            <person name="Medema M.H."/>
            <person name="Devos D.P."/>
            <person name="Kaster A.-K."/>
            <person name="Ovreas L."/>
            <person name="Rohde M."/>
            <person name="Galperin M.Y."/>
            <person name="Jogler C."/>
        </authorList>
    </citation>
    <scope>NUCLEOTIDE SEQUENCE [LARGE SCALE GENOMIC DNA]</scope>
    <source>
        <strain evidence="8 9">V22</strain>
    </source>
</reference>
<protein>
    <submittedName>
        <fullName evidence="8">Alpha-hemolysin translocation ATP-binding protein HlyB</fullName>
    </submittedName>
</protein>
<accession>A0A517T649</accession>
<dbReference type="InterPro" id="IPR039421">
    <property type="entry name" value="Type_1_exporter"/>
</dbReference>
<dbReference type="AlphaFoldDB" id="A0A517T649"/>
<dbReference type="InterPro" id="IPR036640">
    <property type="entry name" value="ABC1_TM_sf"/>
</dbReference>
<keyword evidence="8" id="KW-0547">Nucleotide-binding</keyword>
<dbReference type="Pfam" id="PF00005">
    <property type="entry name" value="ABC_tran"/>
    <property type="match status" value="1"/>
</dbReference>
<dbReference type="GO" id="GO:0015421">
    <property type="term" value="F:ABC-type oligopeptide transporter activity"/>
    <property type="evidence" value="ECO:0007669"/>
    <property type="project" value="TreeGrafter"/>
</dbReference>
<evidence type="ECO:0000313" key="8">
    <source>
        <dbReference type="EMBL" id="QDT63856.1"/>
    </source>
</evidence>
<dbReference type="EMBL" id="CP036316">
    <property type="protein sequence ID" value="QDT63856.1"/>
    <property type="molecule type" value="Genomic_DNA"/>
</dbReference>
<feature type="domain" description="ABC transporter" evidence="6">
    <location>
        <begin position="490"/>
        <end position="704"/>
    </location>
</feature>
<evidence type="ECO:0000256" key="3">
    <source>
        <dbReference type="ARBA" id="ARBA00022989"/>
    </source>
</evidence>
<keyword evidence="8" id="KW-0067">ATP-binding</keyword>
<keyword evidence="2 5" id="KW-0812">Transmembrane</keyword>
<evidence type="ECO:0000313" key="9">
    <source>
        <dbReference type="Proteomes" id="UP000319976"/>
    </source>
</evidence>
<keyword evidence="4 5" id="KW-0472">Membrane</keyword>
<sequence>MSLPEVTEHDCAEVVQSASVILDQVARHFGVELERSEIRRQIEDTYHAQSIEVSLIEAAEALGFRSRKLVCLSSQIRGLLTGGMVVILIHEEQLSALLWQNGEILMVAPTRNRSESALSNDELMALMNEHEVNNELSALILSPLTDVVPKEEYSGNHQTPWKRFVQILRPEWSDIWIVLIFASVSGILTLATPIAVESLVNTVAFGRFLQPVVVLSLLLCGFLAFSAASFALQSFVVEIIQRRMFARVSADLAYRIPRIPHHVAQSRDLRELVNRFFDVVTLQKVTASLLLDGVSLVLSTLVGMIVIAFYHPFLLGFDVVLIALISFIVFVLGRGAIATAIKESKTKYRTAAWFEELASRPTSFLERGTEEFALEKTDQLIHDYLVARKLHFRILFRQILFMLGLQVVASTVLLGLGGWLVIEGQLTLGQLVAAELIVTVIVSSFAKLGKHLESFYDLLAGIDKLGNLFDLPVEEKQGVLINPPSQPAHVRIVDLSYKTDLKHQLFKDLNVDIPPGSVTAITGASGSGKTVFLDHMASYRRPVSGKILVDDWNLHDLRAESISDRICYVNSLEIICASILDNIRIGRWGISLQQVHQQLSAIGMHSRIDQLPDGLETKLDHSGRPLTENELRKIMILRSLVQNPGVILIDGLLDTMTFSEAEKIIAGINKQDYAPTIVFSTVRSDLIDLADQQVLLPHGEIQQVS</sequence>
<gene>
    <name evidence="8" type="primary">hlyB</name>
    <name evidence="8" type="ORF">V22_10810</name>
</gene>
<keyword evidence="3 5" id="KW-1133">Transmembrane helix</keyword>
<proteinExistence type="predicted"/>
<feature type="transmembrane region" description="Helical" evidence="5">
    <location>
        <begin position="319"/>
        <end position="341"/>
    </location>
</feature>
<evidence type="ECO:0000256" key="4">
    <source>
        <dbReference type="ARBA" id="ARBA00023136"/>
    </source>
</evidence>
<dbReference type="SUPFAM" id="SSF90123">
    <property type="entry name" value="ABC transporter transmembrane region"/>
    <property type="match status" value="1"/>
</dbReference>
<dbReference type="GO" id="GO:0016887">
    <property type="term" value="F:ATP hydrolysis activity"/>
    <property type="evidence" value="ECO:0007669"/>
    <property type="project" value="InterPro"/>
</dbReference>
<dbReference type="Proteomes" id="UP000319976">
    <property type="component" value="Chromosome"/>
</dbReference>
<dbReference type="GO" id="GO:0005886">
    <property type="term" value="C:plasma membrane"/>
    <property type="evidence" value="ECO:0007669"/>
    <property type="project" value="UniProtKB-SubCell"/>
</dbReference>
<feature type="transmembrane region" description="Helical" evidence="5">
    <location>
        <begin position="208"/>
        <end position="237"/>
    </location>
</feature>
<dbReference type="Gene3D" id="3.40.50.300">
    <property type="entry name" value="P-loop containing nucleotide triphosphate hydrolases"/>
    <property type="match status" value="1"/>
</dbReference>
<dbReference type="SUPFAM" id="SSF52540">
    <property type="entry name" value="P-loop containing nucleoside triphosphate hydrolases"/>
    <property type="match status" value="1"/>
</dbReference>
<evidence type="ECO:0000259" key="7">
    <source>
        <dbReference type="PROSITE" id="PS50929"/>
    </source>
</evidence>
<feature type="domain" description="ABC transmembrane type-1" evidence="7">
    <location>
        <begin position="176"/>
        <end position="457"/>
    </location>
</feature>
<dbReference type="RefSeq" id="WP_145260499.1">
    <property type="nucleotide sequence ID" value="NZ_CP036316.1"/>
</dbReference>
<evidence type="ECO:0000256" key="5">
    <source>
        <dbReference type="SAM" id="Phobius"/>
    </source>
</evidence>
<comment type="subcellular location">
    <subcellularLocation>
        <location evidence="1">Cell membrane</location>
        <topology evidence="1">Multi-pass membrane protein</topology>
    </subcellularLocation>
</comment>
<dbReference type="InterPro" id="IPR011527">
    <property type="entry name" value="ABC1_TM_dom"/>
</dbReference>
<feature type="transmembrane region" description="Helical" evidence="5">
    <location>
        <begin position="175"/>
        <end position="196"/>
    </location>
</feature>
<dbReference type="PANTHER" id="PTHR43394:SF4">
    <property type="entry name" value="TOXIN SECRETION ABC TRANSPORTER ATP-BINDING PROTEIN"/>
    <property type="match status" value="1"/>
</dbReference>
<evidence type="ECO:0000256" key="1">
    <source>
        <dbReference type="ARBA" id="ARBA00004651"/>
    </source>
</evidence>
<dbReference type="OrthoDB" id="311344at2"/>
<dbReference type="PANTHER" id="PTHR43394">
    <property type="entry name" value="ATP-DEPENDENT PERMEASE MDL1, MITOCHONDRIAL"/>
    <property type="match status" value="1"/>
</dbReference>
<organism evidence="8 9">
    <name type="scientific">Calycomorphotria hydatis</name>
    <dbReference type="NCBI Taxonomy" id="2528027"/>
    <lineage>
        <taxon>Bacteria</taxon>
        <taxon>Pseudomonadati</taxon>
        <taxon>Planctomycetota</taxon>
        <taxon>Planctomycetia</taxon>
        <taxon>Planctomycetales</taxon>
        <taxon>Planctomycetaceae</taxon>
        <taxon>Calycomorphotria</taxon>
    </lineage>
</organism>